<dbReference type="NCBIfam" id="TIGR01571">
    <property type="entry name" value="A_thal_Cys_rich"/>
    <property type="match status" value="1"/>
</dbReference>
<dbReference type="EMBL" id="JAZHXJ010000473">
    <property type="protein sequence ID" value="KAL1859840.1"/>
    <property type="molecule type" value="Genomic_DNA"/>
</dbReference>
<comment type="caution">
    <text evidence="2">The sequence shown here is derived from an EMBL/GenBank/DDBJ whole genome shotgun (WGS) entry which is preliminary data.</text>
</comment>
<feature type="region of interest" description="Disordered" evidence="1">
    <location>
        <begin position="1"/>
        <end position="104"/>
    </location>
</feature>
<name>A0ABR3WEG4_9PEZI</name>
<keyword evidence="3" id="KW-1185">Reference proteome</keyword>
<feature type="region of interest" description="Disordered" evidence="1">
    <location>
        <begin position="237"/>
        <end position="259"/>
    </location>
</feature>
<evidence type="ECO:0000313" key="2">
    <source>
        <dbReference type="EMBL" id="KAL1859840.1"/>
    </source>
</evidence>
<accession>A0ABR3WEG4</accession>
<dbReference type="Pfam" id="PF04749">
    <property type="entry name" value="PLAC8"/>
    <property type="match status" value="1"/>
</dbReference>
<sequence length="259" mass="29673">MASPAPHEQQYQQAYYPPVAQGHPQQLQPVQQQQFPQQIQQQQQQHQQHQHQQPVQQQQPYQQQYYQQQAYYQPQQQPQQQPQPQQQQQQQQKPPVGQPAYAHGQHQAVVQGAVQQNAATQEWQNSLMDCGPADTCLLGCCLPCVLLGKTSERLRDPSLQSYEPFNSDCMIMCAISYFGCGWIYAMVKRGEIRERFGIQGGGTGDCCTAYWCGCCALIQHEKEVEARTRLVAPHTQQYQPPKEGMVMPQQQQQPPHPQH</sequence>
<dbReference type="Proteomes" id="UP001586593">
    <property type="component" value="Unassembled WGS sequence"/>
</dbReference>
<dbReference type="PANTHER" id="PTHR15907">
    <property type="entry name" value="DUF614 FAMILY PROTEIN-RELATED"/>
    <property type="match status" value="1"/>
</dbReference>
<evidence type="ECO:0000256" key="1">
    <source>
        <dbReference type="SAM" id="MobiDB-lite"/>
    </source>
</evidence>
<evidence type="ECO:0000313" key="3">
    <source>
        <dbReference type="Proteomes" id="UP001586593"/>
    </source>
</evidence>
<proteinExistence type="predicted"/>
<reference evidence="2 3" key="1">
    <citation type="journal article" date="2024" name="Commun. Biol.">
        <title>Comparative genomic analysis of thermophilic fungi reveals convergent evolutionary adaptations and gene losses.</title>
        <authorList>
            <person name="Steindorff A.S."/>
            <person name="Aguilar-Pontes M.V."/>
            <person name="Robinson A.J."/>
            <person name="Andreopoulos B."/>
            <person name="LaButti K."/>
            <person name="Kuo A."/>
            <person name="Mondo S."/>
            <person name="Riley R."/>
            <person name="Otillar R."/>
            <person name="Haridas S."/>
            <person name="Lipzen A."/>
            <person name="Grimwood J."/>
            <person name="Schmutz J."/>
            <person name="Clum A."/>
            <person name="Reid I.D."/>
            <person name="Moisan M.C."/>
            <person name="Butler G."/>
            <person name="Nguyen T.T.M."/>
            <person name="Dewar K."/>
            <person name="Conant G."/>
            <person name="Drula E."/>
            <person name="Henrissat B."/>
            <person name="Hansel C."/>
            <person name="Singer S."/>
            <person name="Hutchinson M.I."/>
            <person name="de Vries R.P."/>
            <person name="Natvig D.O."/>
            <person name="Powell A.J."/>
            <person name="Tsang A."/>
            <person name="Grigoriev I.V."/>
        </authorList>
    </citation>
    <scope>NUCLEOTIDE SEQUENCE [LARGE SCALE GENOMIC DNA]</scope>
    <source>
        <strain evidence="2 3">ATCC 24622</strain>
    </source>
</reference>
<protein>
    <submittedName>
        <fullName evidence="2">Uncharacterized protein</fullName>
    </submittedName>
</protein>
<dbReference type="InterPro" id="IPR006461">
    <property type="entry name" value="PLAC_motif_containing"/>
</dbReference>
<gene>
    <name evidence="2" type="ORF">VTK73DRAFT_7430</name>
</gene>
<organism evidence="2 3">
    <name type="scientific">Phialemonium thermophilum</name>
    <dbReference type="NCBI Taxonomy" id="223376"/>
    <lineage>
        <taxon>Eukaryota</taxon>
        <taxon>Fungi</taxon>
        <taxon>Dikarya</taxon>
        <taxon>Ascomycota</taxon>
        <taxon>Pezizomycotina</taxon>
        <taxon>Sordariomycetes</taxon>
        <taxon>Sordariomycetidae</taxon>
        <taxon>Cephalothecales</taxon>
        <taxon>Cephalothecaceae</taxon>
        <taxon>Phialemonium</taxon>
    </lineage>
</organism>